<dbReference type="AlphaFoldDB" id="W9YFP8"/>
<dbReference type="HOGENOM" id="CLU_409928_0_0_1"/>
<organism evidence="3 4">
    <name type="scientific">Capronia coronata CBS 617.96</name>
    <dbReference type="NCBI Taxonomy" id="1182541"/>
    <lineage>
        <taxon>Eukaryota</taxon>
        <taxon>Fungi</taxon>
        <taxon>Dikarya</taxon>
        <taxon>Ascomycota</taxon>
        <taxon>Pezizomycotina</taxon>
        <taxon>Eurotiomycetes</taxon>
        <taxon>Chaetothyriomycetidae</taxon>
        <taxon>Chaetothyriales</taxon>
        <taxon>Herpotrichiellaceae</taxon>
        <taxon>Capronia</taxon>
    </lineage>
</organism>
<feature type="region of interest" description="Disordered" evidence="1">
    <location>
        <begin position="799"/>
        <end position="830"/>
    </location>
</feature>
<feature type="compositionally biased region" description="Low complexity" evidence="1">
    <location>
        <begin position="602"/>
        <end position="611"/>
    </location>
</feature>
<evidence type="ECO:0000256" key="1">
    <source>
        <dbReference type="SAM" id="MobiDB-lite"/>
    </source>
</evidence>
<dbReference type="Gene3D" id="3.10.180.10">
    <property type="entry name" value="2,3-Dihydroxybiphenyl 1,2-Dioxygenase, domain 1"/>
    <property type="match status" value="1"/>
</dbReference>
<dbReference type="Proteomes" id="UP000019484">
    <property type="component" value="Unassembled WGS sequence"/>
</dbReference>
<name>W9YFP8_9EURO</name>
<evidence type="ECO:0000313" key="3">
    <source>
        <dbReference type="EMBL" id="EXJ88490.1"/>
    </source>
</evidence>
<dbReference type="InterPro" id="IPR029068">
    <property type="entry name" value="Glyas_Bleomycin-R_OHBP_Dase"/>
</dbReference>
<feature type="compositionally biased region" description="Low complexity" evidence="1">
    <location>
        <begin position="213"/>
        <end position="222"/>
    </location>
</feature>
<gene>
    <name evidence="3" type="ORF">A1O1_05420</name>
</gene>
<dbReference type="CDD" id="cd07262">
    <property type="entry name" value="VOC_like"/>
    <property type="match status" value="1"/>
</dbReference>
<dbReference type="GeneID" id="19160295"/>
<dbReference type="PROSITE" id="PS51819">
    <property type="entry name" value="VOC"/>
    <property type="match status" value="1"/>
</dbReference>
<dbReference type="RefSeq" id="XP_007724496.1">
    <property type="nucleotide sequence ID" value="XM_007726306.1"/>
</dbReference>
<feature type="region of interest" description="Disordered" evidence="1">
    <location>
        <begin position="580"/>
        <end position="731"/>
    </location>
</feature>
<feature type="compositionally biased region" description="Basic and acidic residues" evidence="1">
    <location>
        <begin position="799"/>
        <end position="811"/>
    </location>
</feature>
<feature type="domain" description="VOC" evidence="2">
    <location>
        <begin position="1"/>
        <end position="122"/>
    </location>
</feature>
<dbReference type="SUPFAM" id="SSF54593">
    <property type="entry name" value="Glyoxalase/Bleomycin resistance protein/Dihydroxybiphenyl dioxygenase"/>
    <property type="match status" value="1"/>
</dbReference>
<evidence type="ECO:0000313" key="4">
    <source>
        <dbReference type="Proteomes" id="UP000019484"/>
    </source>
</evidence>
<accession>W9YFP8</accession>
<proteinExistence type="predicted"/>
<dbReference type="STRING" id="1182541.W9YFP8"/>
<dbReference type="PANTHER" id="PTHR35006:SF3">
    <property type="entry name" value="GLYOXALASE FAMILY PROTEIN (AFU_ORTHOLOGUE AFUA_3G06020)"/>
    <property type="match status" value="1"/>
</dbReference>
<feature type="compositionally biased region" description="Low complexity" evidence="1">
    <location>
        <begin position="580"/>
        <end position="591"/>
    </location>
</feature>
<feature type="compositionally biased region" description="Basic residues" evidence="1">
    <location>
        <begin position="644"/>
        <end position="657"/>
    </location>
</feature>
<dbReference type="OrthoDB" id="10249419at2759"/>
<evidence type="ECO:0000259" key="2">
    <source>
        <dbReference type="PROSITE" id="PS51819"/>
    </source>
</evidence>
<keyword evidence="4" id="KW-1185">Reference proteome</keyword>
<feature type="compositionally biased region" description="Basic and acidic residues" evidence="1">
    <location>
        <begin position="673"/>
        <end position="685"/>
    </location>
</feature>
<dbReference type="PANTHER" id="PTHR35006">
    <property type="entry name" value="GLYOXALASE FAMILY PROTEIN (AFU_ORTHOLOGUE AFUA_5G14830)"/>
    <property type="match status" value="1"/>
</dbReference>
<feature type="region of interest" description="Disordered" evidence="1">
    <location>
        <begin position="309"/>
        <end position="331"/>
    </location>
</feature>
<feature type="region of interest" description="Disordered" evidence="1">
    <location>
        <begin position="197"/>
        <end position="235"/>
    </location>
</feature>
<dbReference type="eggNOG" id="ENOG502S8NQ">
    <property type="taxonomic scope" value="Eukaryota"/>
</dbReference>
<protein>
    <recommendedName>
        <fullName evidence="2">VOC domain-containing protein</fullName>
    </recommendedName>
</protein>
<dbReference type="EMBL" id="AMWN01000004">
    <property type="protein sequence ID" value="EXJ88490.1"/>
    <property type="molecule type" value="Genomic_DNA"/>
</dbReference>
<feature type="region of interest" description="Disordered" evidence="1">
    <location>
        <begin position="485"/>
        <end position="547"/>
    </location>
</feature>
<comment type="caution">
    <text evidence="3">The sequence shown here is derived from an EMBL/GenBank/DDBJ whole genome shotgun (WGS) entry which is preliminary data.</text>
</comment>
<feature type="compositionally biased region" description="Polar residues" evidence="1">
    <location>
        <begin position="198"/>
        <end position="212"/>
    </location>
</feature>
<reference evidence="3 4" key="1">
    <citation type="submission" date="2013-03" db="EMBL/GenBank/DDBJ databases">
        <title>The Genome Sequence of Capronia coronata CBS 617.96.</title>
        <authorList>
            <consortium name="The Broad Institute Genomics Platform"/>
            <person name="Cuomo C."/>
            <person name="de Hoog S."/>
            <person name="Gorbushina A."/>
            <person name="Walker B."/>
            <person name="Young S.K."/>
            <person name="Zeng Q."/>
            <person name="Gargeya S."/>
            <person name="Fitzgerald M."/>
            <person name="Haas B."/>
            <person name="Abouelleil A."/>
            <person name="Allen A.W."/>
            <person name="Alvarado L."/>
            <person name="Arachchi H.M."/>
            <person name="Berlin A.M."/>
            <person name="Chapman S.B."/>
            <person name="Gainer-Dewar J."/>
            <person name="Goldberg J."/>
            <person name="Griggs A."/>
            <person name="Gujja S."/>
            <person name="Hansen M."/>
            <person name="Howarth C."/>
            <person name="Imamovic A."/>
            <person name="Ireland A."/>
            <person name="Larimer J."/>
            <person name="McCowan C."/>
            <person name="Murphy C."/>
            <person name="Pearson M."/>
            <person name="Poon T.W."/>
            <person name="Priest M."/>
            <person name="Roberts A."/>
            <person name="Saif S."/>
            <person name="Shea T."/>
            <person name="Sisk P."/>
            <person name="Sykes S."/>
            <person name="Wortman J."/>
            <person name="Nusbaum C."/>
            <person name="Birren B."/>
        </authorList>
    </citation>
    <scope>NUCLEOTIDE SEQUENCE [LARGE SCALE GENOMIC DNA]</scope>
    <source>
        <strain evidence="3 4">CBS 617.96</strain>
    </source>
</reference>
<feature type="compositionally biased region" description="Low complexity" evidence="1">
    <location>
        <begin position="487"/>
        <end position="544"/>
    </location>
</feature>
<sequence length="830" mass="85233">MPSSITLTVSHLPTSTSFFLSCLQPLDYVFRGRQDQTIGFGPASPATTPPDFWITQEIPGVPAGAAHVAFPASSRAQVEAFFVAALKAGGKIHGEPSQRDASGYFSAAVIDFDGNSIEAVYRPVIEKGDGHETGSGSEVGKNSNKVIAGTVVSQAKSKASAAPSAARSVVTGVSGAKPQAPSSIGAKSVVTVAKAPSTVVSQAKTRPASTVVSRAAPSRATTAPPPPPSALSQVRSVTAPSYVGSLAGQTQIQRPVQTQIPQQVEHQQQPAQAKSSSDMLNTLINDARTAASVARDLVNSVKPNLNANTNPALPAAADGQSNGASTTASGGAGAGEAIVGTLLGVAAGAALHYAFSSHSRSKEKLETTRQQQQLQLQDGYGIVGPPMVTRPSVVGRNITDPTPLPLRTEYAYGYEYGQQSTVGSGVYPGYYSETGGKGKGTVYYRAIEPGPAMSGYTAGRSGSHCSCNDGDGPHLIAMQDNDIENNSSVHHSSHSTHSVSTIRPSASHAKSSSTLSLNAGSQASASASASQVSRQSSGSKKSNVTVTRSGSVKMKFMNAPPTSYRAPTVLTAAETQLVAGSSAAKSSHSTSAGGGSRRSSSRSRSLSRVMGLRGGDGGSEAGDKASKASHRSHSQSRMNGSIHSHSHSHASSRRSRRDRFDDGDDNGNGNANDRNDENADDEVKTVVHRSSVASSSLSKKLHGHDGGSGTGKEAHEYPLPPSRAATWAGSDASRGKGIGVGVGIGSLVSAASGRLMPGKHISAPRTVIGKLNPLRNSGGGVGVGGDTISVVSKQKDLADLDVPDREVRPEDSVSQVSVESRRSKRSSSGR</sequence>
<dbReference type="InterPro" id="IPR037523">
    <property type="entry name" value="VOC_core"/>
</dbReference>